<dbReference type="Proteomes" id="UP000002774">
    <property type="component" value="Chromosome"/>
</dbReference>
<keyword evidence="3" id="KW-0732">Signal</keyword>
<gene>
    <name evidence="8" type="ORF">Mucpa_6595</name>
</gene>
<sequence>MKTKYILIYITAIGLLASSCKKFLDQSPISTPTDATTWQSDGDANTGVAACYSLIRGAFNSSIGYYAYGDLISGEFVSSDDTWFQNVLSFKWGAAVASTAVDNPLLKLRLFTPYYTAIAQSNRCVSFISAMPNSAFNGTSDADQMARKNKYLGEAYFTRAFCYFTMCRVWGDVPLVLENTDATVSQQYVRSPQATVLKQAIADVNKAIQYLDWKDNSSSDRIVRADKGAAYALLAHIDAWIGDYAGCNTACDAVINSGSYSLTTPGNFMDIYKGQSQESIFEIAQNTLAEASNANVYYTLASQTLSSPYIIRTAPLWKLDNSVVTQLYTDTNDVRFKKGFISISNGNTSLYECIKYTNIQNVNNNTAYKVSLNNIVIFRLADIELLKAEALCGRPAPDYGTALSLVNTIRSNRNAAPLTGLNSVTILQAVLDERGRELFLEGHRTFDLIRFGRLMGGVSLFSNGISTAEFLAGKYYWPVDPTLFITNSKLTQTAFWVGKVN</sequence>
<dbReference type="eggNOG" id="COG3193">
    <property type="taxonomic scope" value="Bacteria"/>
</dbReference>
<feature type="domain" description="RagB/SusD" evidence="6">
    <location>
        <begin position="343"/>
        <end position="459"/>
    </location>
</feature>
<dbReference type="STRING" id="714943.Mucpa_6595"/>
<evidence type="ECO:0000259" key="7">
    <source>
        <dbReference type="Pfam" id="PF14322"/>
    </source>
</evidence>
<keyword evidence="5" id="KW-0998">Cell outer membrane</keyword>
<protein>
    <submittedName>
        <fullName evidence="8">RagB/SusD domain-containing protein</fullName>
    </submittedName>
</protein>
<dbReference type="Gene3D" id="1.25.40.390">
    <property type="match status" value="1"/>
</dbReference>
<dbReference type="HOGENOM" id="CLU_015553_1_3_10"/>
<dbReference type="PROSITE" id="PS51257">
    <property type="entry name" value="PROKAR_LIPOPROTEIN"/>
    <property type="match status" value="1"/>
</dbReference>
<dbReference type="GO" id="GO:0009279">
    <property type="term" value="C:cell outer membrane"/>
    <property type="evidence" value="ECO:0007669"/>
    <property type="project" value="UniProtKB-SubCell"/>
</dbReference>
<dbReference type="AlphaFoldDB" id="H1YCG8"/>
<evidence type="ECO:0000256" key="5">
    <source>
        <dbReference type="ARBA" id="ARBA00023237"/>
    </source>
</evidence>
<evidence type="ECO:0000313" key="9">
    <source>
        <dbReference type="Proteomes" id="UP000002774"/>
    </source>
</evidence>
<evidence type="ECO:0000313" key="8">
    <source>
        <dbReference type="EMBL" id="EHQ30646.1"/>
    </source>
</evidence>
<dbReference type="OrthoDB" id="1035036at2"/>
<dbReference type="RefSeq" id="WP_008512538.1">
    <property type="nucleotide sequence ID" value="NZ_CM001403.1"/>
</dbReference>
<dbReference type="SUPFAM" id="SSF48452">
    <property type="entry name" value="TPR-like"/>
    <property type="match status" value="1"/>
</dbReference>
<dbReference type="EMBL" id="CM001403">
    <property type="protein sequence ID" value="EHQ30646.1"/>
    <property type="molecule type" value="Genomic_DNA"/>
</dbReference>
<proteinExistence type="inferred from homology"/>
<feature type="domain" description="SusD-like N-terminal" evidence="7">
    <location>
        <begin position="108"/>
        <end position="237"/>
    </location>
</feature>
<dbReference type="Pfam" id="PF14322">
    <property type="entry name" value="SusD-like_3"/>
    <property type="match status" value="1"/>
</dbReference>
<evidence type="ECO:0000256" key="2">
    <source>
        <dbReference type="ARBA" id="ARBA00006275"/>
    </source>
</evidence>
<keyword evidence="9" id="KW-1185">Reference proteome</keyword>
<comment type="subcellular location">
    <subcellularLocation>
        <location evidence="1">Cell outer membrane</location>
    </subcellularLocation>
</comment>
<dbReference type="InterPro" id="IPR012944">
    <property type="entry name" value="SusD_RagB_dom"/>
</dbReference>
<organism evidence="8 9">
    <name type="scientific">Mucilaginibacter paludis DSM 18603</name>
    <dbReference type="NCBI Taxonomy" id="714943"/>
    <lineage>
        <taxon>Bacteria</taxon>
        <taxon>Pseudomonadati</taxon>
        <taxon>Bacteroidota</taxon>
        <taxon>Sphingobacteriia</taxon>
        <taxon>Sphingobacteriales</taxon>
        <taxon>Sphingobacteriaceae</taxon>
        <taxon>Mucilaginibacter</taxon>
    </lineage>
</organism>
<comment type="similarity">
    <text evidence="2">Belongs to the SusD family.</text>
</comment>
<reference evidence="8" key="1">
    <citation type="submission" date="2011-09" db="EMBL/GenBank/DDBJ databases">
        <title>The permanent draft genome of Mucilaginibacter paludis DSM 18603.</title>
        <authorList>
            <consortium name="US DOE Joint Genome Institute (JGI-PGF)"/>
            <person name="Lucas S."/>
            <person name="Han J."/>
            <person name="Lapidus A."/>
            <person name="Bruce D."/>
            <person name="Goodwin L."/>
            <person name="Pitluck S."/>
            <person name="Peters L."/>
            <person name="Kyrpides N."/>
            <person name="Mavromatis K."/>
            <person name="Ivanova N."/>
            <person name="Mikhailova N."/>
            <person name="Held B."/>
            <person name="Detter J.C."/>
            <person name="Tapia R."/>
            <person name="Han C."/>
            <person name="Land M."/>
            <person name="Hauser L."/>
            <person name="Markowitz V."/>
            <person name="Cheng J.-F."/>
            <person name="Hugenholtz P."/>
            <person name="Woyke T."/>
            <person name="Wu D."/>
            <person name="Tindall B."/>
            <person name="Brambilla E."/>
            <person name="Klenk H.-P."/>
            <person name="Eisen J.A."/>
        </authorList>
    </citation>
    <scope>NUCLEOTIDE SEQUENCE [LARGE SCALE GENOMIC DNA]</scope>
    <source>
        <strain evidence="8">DSM 18603</strain>
    </source>
</reference>
<evidence type="ECO:0000259" key="6">
    <source>
        <dbReference type="Pfam" id="PF07980"/>
    </source>
</evidence>
<dbReference type="InterPro" id="IPR033985">
    <property type="entry name" value="SusD-like_N"/>
</dbReference>
<dbReference type="CDD" id="cd08977">
    <property type="entry name" value="SusD"/>
    <property type="match status" value="1"/>
</dbReference>
<dbReference type="InterPro" id="IPR011990">
    <property type="entry name" value="TPR-like_helical_dom_sf"/>
</dbReference>
<keyword evidence="4" id="KW-0472">Membrane</keyword>
<evidence type="ECO:0000256" key="4">
    <source>
        <dbReference type="ARBA" id="ARBA00023136"/>
    </source>
</evidence>
<evidence type="ECO:0000256" key="1">
    <source>
        <dbReference type="ARBA" id="ARBA00004442"/>
    </source>
</evidence>
<accession>H1YCG8</accession>
<evidence type="ECO:0000256" key="3">
    <source>
        <dbReference type="ARBA" id="ARBA00022729"/>
    </source>
</evidence>
<name>H1YCG8_9SPHI</name>
<dbReference type="Pfam" id="PF07980">
    <property type="entry name" value="SusD_RagB"/>
    <property type="match status" value="1"/>
</dbReference>